<dbReference type="GO" id="GO:0008324">
    <property type="term" value="F:monoatomic cation transmembrane transporter activity"/>
    <property type="evidence" value="ECO:0007669"/>
    <property type="project" value="InterPro"/>
</dbReference>
<keyword evidence="5 7" id="KW-1133">Transmembrane helix</keyword>
<reference evidence="9 10" key="1">
    <citation type="submission" date="2018-02" db="EMBL/GenBank/DDBJ databases">
        <title>novel marine gammaproteobacteria from coastal saline agro ecosystem.</title>
        <authorList>
            <person name="Krishnan R."/>
            <person name="Ramesh Kumar N."/>
        </authorList>
    </citation>
    <scope>NUCLEOTIDE SEQUENCE [LARGE SCALE GENOMIC DNA]</scope>
    <source>
        <strain evidence="9 10">228</strain>
    </source>
</reference>
<evidence type="ECO:0000256" key="4">
    <source>
        <dbReference type="ARBA" id="ARBA00022737"/>
    </source>
</evidence>
<proteinExistence type="predicted"/>
<dbReference type="SUPFAM" id="SSF116726">
    <property type="entry name" value="TrkA C-terminal domain-like"/>
    <property type="match status" value="2"/>
</dbReference>
<dbReference type="InterPro" id="IPR006037">
    <property type="entry name" value="RCK_C"/>
</dbReference>
<feature type="transmembrane region" description="Helical" evidence="7">
    <location>
        <begin position="170"/>
        <end position="192"/>
    </location>
</feature>
<dbReference type="GO" id="GO:0005886">
    <property type="term" value="C:plasma membrane"/>
    <property type="evidence" value="ECO:0007669"/>
    <property type="project" value="TreeGrafter"/>
</dbReference>
<feature type="transmembrane region" description="Helical" evidence="7">
    <location>
        <begin position="430"/>
        <end position="448"/>
    </location>
</feature>
<dbReference type="Proteomes" id="UP000238196">
    <property type="component" value="Unassembled WGS sequence"/>
</dbReference>
<evidence type="ECO:0000256" key="6">
    <source>
        <dbReference type="ARBA" id="ARBA00023136"/>
    </source>
</evidence>
<evidence type="ECO:0000256" key="3">
    <source>
        <dbReference type="ARBA" id="ARBA00022692"/>
    </source>
</evidence>
<dbReference type="InterPro" id="IPR036721">
    <property type="entry name" value="RCK_C_sf"/>
</dbReference>
<dbReference type="InterPro" id="IPR004680">
    <property type="entry name" value="Cit_transptr-like_dom"/>
</dbReference>
<protein>
    <submittedName>
        <fullName evidence="9">SLC13 family permease</fullName>
    </submittedName>
</protein>
<dbReference type="PANTHER" id="PTHR43652">
    <property type="entry name" value="BASIC AMINO ACID ANTIPORTER YFCC-RELATED"/>
    <property type="match status" value="1"/>
</dbReference>
<dbReference type="EMBL" id="PRLP01000143">
    <property type="protein sequence ID" value="PPC74665.1"/>
    <property type="molecule type" value="Genomic_DNA"/>
</dbReference>
<dbReference type="AlphaFoldDB" id="A0A2S5KJ60"/>
<evidence type="ECO:0000256" key="7">
    <source>
        <dbReference type="SAM" id="Phobius"/>
    </source>
</evidence>
<keyword evidence="6 7" id="KW-0472">Membrane</keyword>
<dbReference type="PROSITE" id="PS51202">
    <property type="entry name" value="RCK_C"/>
    <property type="match status" value="2"/>
</dbReference>
<feature type="transmembrane region" description="Helical" evidence="7">
    <location>
        <begin position="385"/>
        <end position="418"/>
    </location>
</feature>
<name>A0A2S5KJ60_9PROT</name>
<dbReference type="Pfam" id="PF02080">
    <property type="entry name" value="TrkA_C"/>
    <property type="match status" value="2"/>
</dbReference>
<feature type="transmembrane region" description="Helical" evidence="7">
    <location>
        <begin position="134"/>
        <end position="158"/>
    </location>
</feature>
<evidence type="ECO:0000256" key="1">
    <source>
        <dbReference type="ARBA" id="ARBA00004141"/>
    </source>
</evidence>
<evidence type="ECO:0000313" key="9">
    <source>
        <dbReference type="EMBL" id="PPC74665.1"/>
    </source>
</evidence>
<feature type="transmembrane region" description="Helical" evidence="7">
    <location>
        <begin position="553"/>
        <end position="573"/>
    </location>
</feature>
<keyword evidence="4" id="KW-0677">Repeat</keyword>
<keyword evidence="2" id="KW-0813">Transport</keyword>
<feature type="transmembrane region" description="Helical" evidence="7">
    <location>
        <begin position="515"/>
        <end position="533"/>
    </location>
</feature>
<feature type="transmembrane region" description="Helical" evidence="7">
    <location>
        <begin position="89"/>
        <end position="114"/>
    </location>
</feature>
<dbReference type="Gene3D" id="3.30.70.1450">
    <property type="entry name" value="Regulator of K+ conductance, C-terminal domain"/>
    <property type="match status" value="2"/>
</dbReference>
<keyword evidence="3 7" id="KW-0812">Transmembrane</keyword>
<comment type="subcellular location">
    <subcellularLocation>
        <location evidence="1">Membrane</location>
        <topology evidence="1">Multi-pass membrane protein</topology>
    </subcellularLocation>
</comment>
<evidence type="ECO:0000256" key="2">
    <source>
        <dbReference type="ARBA" id="ARBA00022448"/>
    </source>
</evidence>
<dbReference type="PANTHER" id="PTHR43652:SF2">
    <property type="entry name" value="BASIC AMINO ACID ANTIPORTER YFCC-RELATED"/>
    <property type="match status" value="1"/>
</dbReference>
<feature type="domain" description="RCK C-terminal" evidence="8">
    <location>
        <begin position="194"/>
        <end position="279"/>
    </location>
</feature>
<feature type="transmembrane region" description="Helical" evidence="7">
    <location>
        <begin position="50"/>
        <end position="68"/>
    </location>
</feature>
<dbReference type="GO" id="GO:0006813">
    <property type="term" value="P:potassium ion transport"/>
    <property type="evidence" value="ECO:0007669"/>
    <property type="project" value="InterPro"/>
</dbReference>
<accession>A0A2S5KJ60</accession>
<dbReference type="OrthoDB" id="9809303at2"/>
<dbReference type="InterPro" id="IPR051679">
    <property type="entry name" value="DASS-Related_Transporters"/>
</dbReference>
<organism evidence="9 10">
    <name type="scientific">Proteobacteria bacterium 228</name>
    <dbReference type="NCBI Taxonomy" id="2083153"/>
    <lineage>
        <taxon>Bacteria</taxon>
        <taxon>Pseudomonadati</taxon>
        <taxon>Pseudomonadota</taxon>
    </lineage>
</organism>
<feature type="transmembrane region" description="Helical" evidence="7">
    <location>
        <begin position="492"/>
        <end position="509"/>
    </location>
</feature>
<evidence type="ECO:0000313" key="10">
    <source>
        <dbReference type="Proteomes" id="UP000238196"/>
    </source>
</evidence>
<evidence type="ECO:0000259" key="8">
    <source>
        <dbReference type="PROSITE" id="PS51202"/>
    </source>
</evidence>
<sequence>MAGWLVLASVGVLLALLIHGRTPPAVLFATWAGAFLLTGLVDEKTMLMNYTNPALITLLVLLLISVALERSAILDLLSDKLCRGRTSIAILKLSSMTAFFSAFLNNTAVVGSLLNVVCKQKHIAPSKLLIPLSYASIIGGVTTLVGTSTNLIVNSFVINSGLPAIHMFDFAFVGLPIALICILALVIFGRFLPKNISTDQESGQKYFLEAILTSNSPLIGQSIEENRLRTLEGLFLLEIVRDGRLITPVTPDEILLENDTLVFTGEIEKFHILQKFPGLQVFGNHANELLKSNLAEVIISNDSELSGKTLQEVDFRTMFSAGVVGIRRGERRLTGQLGRIPLKVGDSLLLAISSDFIQHRNIDRNFHLLGNIPVRPKLSLAQSIVSFGGFALAILLSAMNIIPLLNSLLVLLAILLLSKIVTLSELRRRFPFELMIIIGSALTLAQAMQSSGAADLIANLITTVFDGHGQYGALIGIMLMTVMLTEIITNNAAAALAFPIALSAANALGVDPKPFIMAVAYGASACFMIPFGYQTHLMVYSPGHYRTTDFIKIGVIISALYISTAIILIPIFFSFQ</sequence>
<gene>
    <name evidence="9" type="ORF">C4K68_25470</name>
</gene>
<feature type="domain" description="RCK C-terminal" evidence="8">
    <location>
        <begin position="282"/>
        <end position="368"/>
    </location>
</feature>
<dbReference type="Pfam" id="PF03600">
    <property type="entry name" value="CitMHS"/>
    <property type="match status" value="1"/>
</dbReference>
<evidence type="ECO:0000256" key="5">
    <source>
        <dbReference type="ARBA" id="ARBA00022989"/>
    </source>
</evidence>
<comment type="caution">
    <text evidence="9">The sequence shown here is derived from an EMBL/GenBank/DDBJ whole genome shotgun (WGS) entry which is preliminary data.</text>
</comment>